<dbReference type="AlphaFoldDB" id="A0A1I6L777"/>
<organism evidence="2 3">
    <name type="scientific">Halomicrobium zhouii</name>
    <dbReference type="NCBI Taxonomy" id="767519"/>
    <lineage>
        <taxon>Archaea</taxon>
        <taxon>Methanobacteriati</taxon>
        <taxon>Methanobacteriota</taxon>
        <taxon>Stenosarchaea group</taxon>
        <taxon>Halobacteria</taxon>
        <taxon>Halobacteriales</taxon>
        <taxon>Haloarculaceae</taxon>
        <taxon>Halomicrobium</taxon>
    </lineage>
</organism>
<proteinExistence type="predicted"/>
<sequence>MKRVAGRTLVFLAVVALAVAGTAMASPSPDNVCGACGDVFEDVASEQGVPVEVTHSTATVYVHENGSATWVVTNRVNESAADQLAASPAALHRVARATTTEGYGHPAGTRVPRTSVTASVDGRNVTFQFRERDASESRLGLTVAGTLHRGSVMGGWLLNADRFTVVGPPGTELVNEPNETIHADDADAPGVPDVDGRRVTWTGPETDWGQFVSENVYLVYGPPDTSEYHADGAVALATAPLWLENVKWYVLPPTAIYGALLLGAVAAVRRAESGDSDRLAPLLAGLGLVGIVAAVLAQHLHEPAWYGGLAAIYLVTGLVAWRRPDRLVSVRDALGVAVVAALGAGVVATTIEPAAWTNGSSARTVLEQTAYHLPVAVAPAFGLAVAGPRSARTARAVAYGYLGSVFTFFLAAVVRVPVATRPFGPLILMIVAGAVVSVLATVPLAVLAVRVQSGRE</sequence>
<gene>
    <name evidence="2" type="ORF">SAMN05216559_2179</name>
</gene>
<name>A0A1I6L777_9EURY</name>
<feature type="transmembrane region" description="Helical" evidence="1">
    <location>
        <begin position="279"/>
        <end position="297"/>
    </location>
</feature>
<feature type="transmembrane region" description="Helical" evidence="1">
    <location>
        <begin position="426"/>
        <end position="449"/>
    </location>
</feature>
<accession>A0A1I6L777</accession>
<evidence type="ECO:0000313" key="3">
    <source>
        <dbReference type="Proteomes" id="UP000199062"/>
    </source>
</evidence>
<feature type="transmembrane region" description="Helical" evidence="1">
    <location>
        <begin position="248"/>
        <end position="267"/>
    </location>
</feature>
<keyword evidence="1" id="KW-1133">Transmembrane helix</keyword>
<dbReference type="EMBL" id="FOZK01000002">
    <property type="protein sequence ID" value="SFR99262.1"/>
    <property type="molecule type" value="Genomic_DNA"/>
</dbReference>
<keyword evidence="1" id="KW-0812">Transmembrane</keyword>
<evidence type="ECO:0000313" key="2">
    <source>
        <dbReference type="EMBL" id="SFR99262.1"/>
    </source>
</evidence>
<dbReference type="Proteomes" id="UP000199062">
    <property type="component" value="Unassembled WGS sequence"/>
</dbReference>
<feature type="transmembrane region" description="Helical" evidence="1">
    <location>
        <begin position="303"/>
        <end position="321"/>
    </location>
</feature>
<dbReference type="RefSeq" id="WP_089816563.1">
    <property type="nucleotide sequence ID" value="NZ_FOZK01000002.1"/>
</dbReference>
<reference evidence="2 3" key="1">
    <citation type="submission" date="2016-10" db="EMBL/GenBank/DDBJ databases">
        <authorList>
            <person name="de Groot N.N."/>
        </authorList>
    </citation>
    <scope>NUCLEOTIDE SEQUENCE [LARGE SCALE GENOMIC DNA]</scope>
    <source>
        <strain evidence="2 3">CGMCC 1.10457</strain>
    </source>
</reference>
<keyword evidence="1" id="KW-0472">Membrane</keyword>
<evidence type="ECO:0000256" key="1">
    <source>
        <dbReference type="SAM" id="Phobius"/>
    </source>
</evidence>
<feature type="transmembrane region" description="Helical" evidence="1">
    <location>
        <begin position="399"/>
        <end position="420"/>
    </location>
</feature>
<dbReference type="OrthoDB" id="242474at2157"/>
<feature type="transmembrane region" description="Helical" evidence="1">
    <location>
        <begin position="333"/>
        <end position="351"/>
    </location>
</feature>
<protein>
    <submittedName>
        <fullName evidence="2">Uncharacterized protein</fullName>
    </submittedName>
</protein>
<feature type="transmembrane region" description="Helical" evidence="1">
    <location>
        <begin position="371"/>
        <end position="387"/>
    </location>
</feature>
<keyword evidence="3" id="KW-1185">Reference proteome</keyword>